<name>W9XBE7_9EURO</name>
<evidence type="ECO:0000313" key="2">
    <source>
        <dbReference type="EMBL" id="EXJ77807.1"/>
    </source>
</evidence>
<evidence type="ECO:0000313" key="3">
    <source>
        <dbReference type="Proteomes" id="UP000019478"/>
    </source>
</evidence>
<feature type="region of interest" description="Disordered" evidence="1">
    <location>
        <begin position="166"/>
        <end position="210"/>
    </location>
</feature>
<feature type="compositionally biased region" description="Basic and acidic residues" evidence="1">
    <location>
        <begin position="191"/>
        <end position="210"/>
    </location>
</feature>
<keyword evidence="3" id="KW-1185">Reference proteome</keyword>
<dbReference type="OrthoDB" id="4161012at2759"/>
<organism evidence="2 3">
    <name type="scientific">Capronia epimyces CBS 606.96</name>
    <dbReference type="NCBI Taxonomy" id="1182542"/>
    <lineage>
        <taxon>Eukaryota</taxon>
        <taxon>Fungi</taxon>
        <taxon>Dikarya</taxon>
        <taxon>Ascomycota</taxon>
        <taxon>Pezizomycotina</taxon>
        <taxon>Eurotiomycetes</taxon>
        <taxon>Chaetothyriomycetidae</taxon>
        <taxon>Chaetothyriales</taxon>
        <taxon>Herpotrichiellaceae</taxon>
        <taxon>Capronia</taxon>
    </lineage>
</organism>
<reference evidence="2 3" key="1">
    <citation type="submission" date="2013-03" db="EMBL/GenBank/DDBJ databases">
        <title>The Genome Sequence of Capronia epimyces CBS 606.96.</title>
        <authorList>
            <consortium name="The Broad Institute Genomics Platform"/>
            <person name="Cuomo C."/>
            <person name="de Hoog S."/>
            <person name="Gorbushina A."/>
            <person name="Walker B."/>
            <person name="Young S.K."/>
            <person name="Zeng Q."/>
            <person name="Gargeya S."/>
            <person name="Fitzgerald M."/>
            <person name="Haas B."/>
            <person name="Abouelleil A."/>
            <person name="Allen A.W."/>
            <person name="Alvarado L."/>
            <person name="Arachchi H.M."/>
            <person name="Berlin A.M."/>
            <person name="Chapman S.B."/>
            <person name="Gainer-Dewar J."/>
            <person name="Goldberg J."/>
            <person name="Griggs A."/>
            <person name="Gujja S."/>
            <person name="Hansen M."/>
            <person name="Howarth C."/>
            <person name="Imamovic A."/>
            <person name="Ireland A."/>
            <person name="Larimer J."/>
            <person name="McCowan C."/>
            <person name="Murphy C."/>
            <person name="Pearson M."/>
            <person name="Poon T.W."/>
            <person name="Priest M."/>
            <person name="Roberts A."/>
            <person name="Saif S."/>
            <person name="Shea T."/>
            <person name="Sisk P."/>
            <person name="Sykes S."/>
            <person name="Wortman J."/>
            <person name="Nusbaum C."/>
            <person name="Birren B."/>
        </authorList>
    </citation>
    <scope>NUCLEOTIDE SEQUENCE [LARGE SCALE GENOMIC DNA]</scope>
    <source>
        <strain evidence="2 3">CBS 606.96</strain>
    </source>
</reference>
<feature type="region of interest" description="Disordered" evidence="1">
    <location>
        <begin position="298"/>
        <end position="363"/>
    </location>
</feature>
<dbReference type="EMBL" id="AMGY01000010">
    <property type="protein sequence ID" value="EXJ77807.1"/>
    <property type="molecule type" value="Genomic_DNA"/>
</dbReference>
<gene>
    <name evidence="2" type="ORF">A1O3_10036</name>
</gene>
<dbReference type="HOGENOM" id="CLU_054965_0_0_1"/>
<protein>
    <submittedName>
        <fullName evidence="2">Uncharacterized protein</fullName>
    </submittedName>
</protein>
<accession>W9XBE7</accession>
<dbReference type="Proteomes" id="UP000019478">
    <property type="component" value="Unassembled WGS sequence"/>
</dbReference>
<sequence length="363" mass="41169">MMNSSSRNTGPILNAEGTVLPGISDLLLSITAESGIEIKAPAPRRTVPGGLGSYTLPTIHQQPPSPPYTEPPSICSTPVRAEAALEDLLNQQDPDPMVLIQLISRLLDDSVAPAYRQGWYRPDSPSNKFSQRLEGKLVGFTKNDLVREFFRRNEARQAYGEQVTIPRRPNQEVEDLEMSRMNPEGMAKSCKRQEGREDHKQLERSRRDRHRDLQLKSALRCCEIATECGERHADEEKFLQSTKRTRTKGPGKDEQLFTAIYSHEFSARVVQSEHDGRTRAEKLVRLLLQYLVREHRSNRGARRDGSNQDLMESSSSERRTCVGKKRPRSNSEQEGGHAWACGKDDGQWLLHPPSANSRRELHR</sequence>
<proteinExistence type="predicted"/>
<dbReference type="RefSeq" id="XP_007738317.1">
    <property type="nucleotide sequence ID" value="XM_007740127.1"/>
</dbReference>
<dbReference type="AlphaFoldDB" id="W9XBE7"/>
<comment type="caution">
    <text evidence="2">The sequence shown here is derived from an EMBL/GenBank/DDBJ whole genome shotgun (WGS) entry which is preliminary data.</text>
</comment>
<evidence type="ECO:0000256" key="1">
    <source>
        <dbReference type="SAM" id="MobiDB-lite"/>
    </source>
</evidence>
<dbReference type="GeneID" id="19174117"/>